<dbReference type="PROSITE" id="PS50851">
    <property type="entry name" value="CHEW"/>
    <property type="match status" value="1"/>
</dbReference>
<dbReference type="SUPFAM" id="SSF50341">
    <property type="entry name" value="CheW-like"/>
    <property type="match status" value="1"/>
</dbReference>
<accession>A0A7M1AW02</accession>
<evidence type="ECO:0000313" key="3">
    <source>
        <dbReference type="Proteomes" id="UP000593910"/>
    </source>
</evidence>
<dbReference type="RefSeq" id="WP_193112959.1">
    <property type="nucleotide sequence ID" value="NZ_CP041165.1"/>
</dbReference>
<dbReference type="Pfam" id="PF01584">
    <property type="entry name" value="CheW"/>
    <property type="match status" value="1"/>
</dbReference>
<proteinExistence type="predicted"/>
<evidence type="ECO:0000259" key="1">
    <source>
        <dbReference type="PROSITE" id="PS50851"/>
    </source>
</evidence>
<dbReference type="GO" id="GO:0006935">
    <property type="term" value="P:chemotaxis"/>
    <property type="evidence" value="ECO:0007669"/>
    <property type="project" value="InterPro"/>
</dbReference>
<dbReference type="Gene3D" id="3.30.450.20">
    <property type="entry name" value="PAS domain"/>
    <property type="match status" value="1"/>
</dbReference>
<dbReference type="InterPro" id="IPR036061">
    <property type="entry name" value="CheW-like_dom_sf"/>
</dbReference>
<dbReference type="Gene3D" id="2.40.50.180">
    <property type="entry name" value="CheA-289, Domain 4"/>
    <property type="match status" value="1"/>
</dbReference>
<name>A0A7M1AW02_9BACT</name>
<dbReference type="Gene3D" id="2.30.30.40">
    <property type="entry name" value="SH3 Domains"/>
    <property type="match status" value="1"/>
</dbReference>
<dbReference type="SMART" id="SM00260">
    <property type="entry name" value="CheW"/>
    <property type="match status" value="1"/>
</dbReference>
<keyword evidence="3" id="KW-1185">Reference proteome</keyword>
<reference evidence="2 3" key="1">
    <citation type="submission" date="2019-06" db="EMBL/GenBank/DDBJ databases">
        <title>Sulfurimonas gotlandica sp. nov., a chemoautotrophic and psychrotolerant epsilonproteobacterium isolated from a pelagic redoxcline, and an emended description of the genus Sulfurimonas.</title>
        <authorList>
            <person name="Wang S."/>
            <person name="Jiang L."/>
            <person name="Shao Z."/>
        </authorList>
    </citation>
    <scope>NUCLEOTIDE SEQUENCE [LARGE SCALE GENOMIC DNA]</scope>
    <source>
        <strain evidence="2 3">B2</strain>
    </source>
</reference>
<organism evidence="2 3">
    <name type="scientific">Sulfurimonas marina</name>
    <dbReference type="NCBI Taxonomy" id="2590551"/>
    <lineage>
        <taxon>Bacteria</taxon>
        <taxon>Pseudomonadati</taxon>
        <taxon>Campylobacterota</taxon>
        <taxon>Epsilonproteobacteria</taxon>
        <taxon>Campylobacterales</taxon>
        <taxon>Sulfurimonadaceae</taxon>
        <taxon>Sulfurimonas</taxon>
    </lineage>
</organism>
<feature type="domain" description="CheW-like" evidence="1">
    <location>
        <begin position="706"/>
        <end position="852"/>
    </location>
</feature>
<dbReference type="GO" id="GO:0007165">
    <property type="term" value="P:signal transduction"/>
    <property type="evidence" value="ECO:0007669"/>
    <property type="project" value="InterPro"/>
</dbReference>
<protein>
    <submittedName>
        <fullName evidence="2">Chemotaxis protein CheW</fullName>
    </submittedName>
</protein>
<evidence type="ECO:0000313" key="2">
    <source>
        <dbReference type="EMBL" id="QOP41641.1"/>
    </source>
</evidence>
<dbReference type="InterPro" id="IPR002545">
    <property type="entry name" value="CheW-lke_dom"/>
</dbReference>
<dbReference type="KEGG" id="smax:FJR03_07730"/>
<dbReference type="AlphaFoldDB" id="A0A7M1AW02"/>
<dbReference type="Proteomes" id="UP000593910">
    <property type="component" value="Chromosome"/>
</dbReference>
<gene>
    <name evidence="2" type="ORF">FJR03_07730</name>
</gene>
<dbReference type="EMBL" id="CP041165">
    <property type="protein sequence ID" value="QOP41641.1"/>
    <property type="molecule type" value="Genomic_DNA"/>
</dbReference>
<sequence>MKQVSYKYNNISKDVLPYIRHMEQVEDNRERLHELSNHWNTLSLLSQLGDAGVNMSRIKNNFTELSFELINHLAIELLNKNIDEMDFKAQVAVDIMIRNLFERTADIGFLATDDDIRAFLLKNDTKYSTHYNDDLEIIKERFKEYVKKYSVYFDIVLMSPKGEILANLDDELTLSKSKDSIIDEVLNTSGEYVETFKYHDFLPKEKKSLVYSYKVTKSNEEGSEIIGILSLCFKFQDEMKQIFSNLINKDKKEAILLLDHEGTVIATSDKYQIPLGAELEIVLNDNYKLISFGGVDYICKSNKTTGYQGFFGLEWYGHVMIPISHAFAQEDEESFEISEELLLSILQNGKQFSEALKNIPKQANSIQKSLNRAIWNGTINQGSTTSNKQFSKALMLEIRQTGQDTKSIIGSSIANLTKTIILGDSVFYADLIVDIMDRNLYERANDCRWWALTSDFQKILAKDSIGMDDVLRMNEILEYINDLYTVYTNIFIYDKHGYIKATSNPDERHLLGKRVSKNFVTQTLGLSDSSKYAVSDFEASEYYDNKHTYIYNAAIKNEENVVGGIGLVFDSEVQFKNMIQESLPKNVDGTTKNGVFATLATKNMQIISSTNEKHQIGQYLDIDSSYFNLQSGESTSEIIIYDDKYYALGVKCSKGYREYKSVQDDYVNDVYSFFFSYICDKSEAVYKKDDNFSPKTDVVFEKGSKSIDIATFMIANQWLGIDTKHVVETVSATELKTTIKIDKDHHFKGTVIYNEKAVMVIDIQKFLQEKDVEEYQEIVIIKYGEHDTYMGILVNSLGIIAEVADDNVNQLHNEIIGAGTLIDSLVFPSGDNPGKDVLSILSLDKIMTELISPEYSKLIHKQVMR</sequence>